<dbReference type="Pfam" id="PF10590">
    <property type="entry name" value="PNP_phzG_C"/>
    <property type="match status" value="1"/>
</dbReference>
<dbReference type="PIRSF" id="PIRSF000190">
    <property type="entry name" value="Pyd_amn-ph_oxd"/>
    <property type="match status" value="1"/>
</dbReference>
<feature type="domain" description="Pyridoxine 5'-phosphate oxidase dimerisation C-terminal" evidence="8">
    <location>
        <begin position="155"/>
        <end position="196"/>
    </location>
</feature>
<accession>A0ABY7VWV7</accession>
<evidence type="ECO:0000256" key="4">
    <source>
        <dbReference type="ARBA" id="ARBA00022643"/>
    </source>
</evidence>
<dbReference type="PANTHER" id="PTHR10851:SF0">
    <property type="entry name" value="PYRIDOXINE-5'-PHOSPHATE OXIDASE"/>
    <property type="match status" value="1"/>
</dbReference>
<dbReference type="Gene3D" id="2.30.110.10">
    <property type="entry name" value="Electron Transport, Fmn-binding Protein, Chain A"/>
    <property type="match status" value="1"/>
</dbReference>
<dbReference type="Proteomes" id="UP001214250">
    <property type="component" value="Chromosome 2"/>
</dbReference>
<dbReference type="RefSeq" id="WP_274153605.1">
    <property type="nucleotide sequence ID" value="NZ_CP117812.1"/>
</dbReference>
<dbReference type="InterPro" id="IPR000659">
    <property type="entry name" value="Pyridox_Oxase"/>
</dbReference>
<dbReference type="InterPro" id="IPR019740">
    <property type="entry name" value="Pyridox_Oxase_CS"/>
</dbReference>
<dbReference type="InterPro" id="IPR019576">
    <property type="entry name" value="Pyridoxamine_oxidase_dimer_C"/>
</dbReference>
<comment type="cofactor">
    <cofactor evidence="1">
        <name>FMN</name>
        <dbReference type="ChEBI" id="CHEBI:58210"/>
    </cofactor>
</comment>
<keyword evidence="5 9" id="KW-0560">Oxidoreductase</keyword>
<dbReference type="EMBL" id="CP117812">
    <property type="protein sequence ID" value="WDE98736.1"/>
    <property type="molecule type" value="Genomic_DNA"/>
</dbReference>
<keyword evidence="10" id="KW-1185">Reference proteome</keyword>
<evidence type="ECO:0000259" key="8">
    <source>
        <dbReference type="Pfam" id="PF10590"/>
    </source>
</evidence>
<evidence type="ECO:0000313" key="10">
    <source>
        <dbReference type="Proteomes" id="UP001214250"/>
    </source>
</evidence>
<comment type="similarity">
    <text evidence="2">Belongs to the pyridoxamine 5'-phosphate oxidase family.</text>
</comment>
<reference evidence="9 10" key="1">
    <citation type="submission" date="2023-02" db="EMBL/GenBank/DDBJ databases">
        <title>Genome sequence of Lentisphaera profundi SAORIC-696.</title>
        <authorList>
            <person name="Kim e."/>
            <person name="Cho J.-C."/>
            <person name="Choi A."/>
            <person name="Kang I."/>
        </authorList>
    </citation>
    <scope>NUCLEOTIDE SEQUENCE [LARGE SCALE GENOMIC DNA]</scope>
    <source>
        <strain evidence="9 10">SAORIC-696</strain>
    </source>
</reference>
<dbReference type="GO" id="GO:0004733">
    <property type="term" value="F:pyridoxamine phosphate oxidase activity"/>
    <property type="evidence" value="ECO:0007669"/>
    <property type="project" value="UniProtKB-EC"/>
</dbReference>
<evidence type="ECO:0000256" key="6">
    <source>
        <dbReference type="NCBIfam" id="TIGR00558"/>
    </source>
</evidence>
<dbReference type="PROSITE" id="PS01064">
    <property type="entry name" value="PYRIDOX_OXIDASE"/>
    <property type="match status" value="1"/>
</dbReference>
<dbReference type="NCBIfam" id="TIGR00558">
    <property type="entry name" value="pdxH"/>
    <property type="match status" value="1"/>
</dbReference>
<gene>
    <name evidence="9" type="primary">pdxH</name>
    <name evidence="9" type="ORF">PQO03_12910</name>
</gene>
<dbReference type="HAMAP" id="MF_01629">
    <property type="entry name" value="PdxH"/>
    <property type="match status" value="1"/>
</dbReference>
<dbReference type="EC" id="1.4.3.5" evidence="6"/>
<dbReference type="PANTHER" id="PTHR10851">
    <property type="entry name" value="PYRIDOXINE-5-PHOSPHATE OXIDASE"/>
    <property type="match status" value="1"/>
</dbReference>
<proteinExistence type="inferred from homology"/>
<evidence type="ECO:0000256" key="1">
    <source>
        <dbReference type="ARBA" id="ARBA00001917"/>
    </source>
</evidence>
<evidence type="ECO:0000259" key="7">
    <source>
        <dbReference type="Pfam" id="PF01243"/>
    </source>
</evidence>
<dbReference type="Pfam" id="PF01243">
    <property type="entry name" value="PNPOx_N"/>
    <property type="match status" value="1"/>
</dbReference>
<dbReference type="SUPFAM" id="SSF50475">
    <property type="entry name" value="FMN-binding split barrel"/>
    <property type="match status" value="1"/>
</dbReference>
<name>A0ABY7VWV7_9BACT</name>
<protein>
    <recommendedName>
        <fullName evidence="6">Pyridoxamine 5'-phosphate oxidase</fullName>
        <ecNumber evidence="6">1.4.3.5</ecNumber>
    </recommendedName>
</protein>
<feature type="domain" description="Pyridoxamine 5'-phosphate oxidase N-terminal" evidence="7">
    <location>
        <begin position="22"/>
        <end position="139"/>
    </location>
</feature>
<keyword evidence="4" id="KW-0288">FMN</keyword>
<evidence type="ECO:0000313" key="9">
    <source>
        <dbReference type="EMBL" id="WDE98736.1"/>
    </source>
</evidence>
<evidence type="ECO:0000256" key="2">
    <source>
        <dbReference type="ARBA" id="ARBA00007301"/>
    </source>
</evidence>
<dbReference type="NCBIfam" id="NF004231">
    <property type="entry name" value="PRK05679.1"/>
    <property type="match status" value="1"/>
</dbReference>
<dbReference type="InterPro" id="IPR011576">
    <property type="entry name" value="Pyridox_Oxase_N"/>
</dbReference>
<dbReference type="InterPro" id="IPR012349">
    <property type="entry name" value="Split_barrel_FMN-bd"/>
</dbReference>
<evidence type="ECO:0000256" key="3">
    <source>
        <dbReference type="ARBA" id="ARBA00022630"/>
    </source>
</evidence>
<sequence length="196" mass="22750">MSVPINELITRFQKELDATTKKGHPEPTAMTLSTVSEAGAPTSRVVLLKAFDHRGFVFYTNLTSRKSKEISLNPQVCINFMWHNISKQIRIEGRAQQVSNEEADAYFATRAKQSQIGAWASKQSSEIEGKMDFEKRIAKYTLKFAASKVPRPEFWSGFRIVPTKFEFWQKRDFRLHERHVFTPTDEQNWQEVCLYP</sequence>
<organism evidence="9 10">
    <name type="scientific">Lentisphaera profundi</name>
    <dbReference type="NCBI Taxonomy" id="1658616"/>
    <lineage>
        <taxon>Bacteria</taxon>
        <taxon>Pseudomonadati</taxon>
        <taxon>Lentisphaerota</taxon>
        <taxon>Lentisphaeria</taxon>
        <taxon>Lentisphaerales</taxon>
        <taxon>Lentisphaeraceae</taxon>
        <taxon>Lentisphaera</taxon>
    </lineage>
</organism>
<evidence type="ECO:0000256" key="5">
    <source>
        <dbReference type="ARBA" id="ARBA00023002"/>
    </source>
</evidence>
<keyword evidence="3" id="KW-0285">Flavoprotein</keyword>